<dbReference type="Proteomes" id="UP000317169">
    <property type="component" value="Unassembled WGS sequence"/>
</dbReference>
<evidence type="ECO:0000313" key="1">
    <source>
        <dbReference type="EMBL" id="TQD38998.1"/>
    </source>
</evidence>
<protein>
    <submittedName>
        <fullName evidence="1">Uncharacterized protein</fullName>
    </submittedName>
</protein>
<dbReference type="EMBL" id="VIAR01000005">
    <property type="protein sequence ID" value="TQD38998.1"/>
    <property type="molecule type" value="Genomic_DNA"/>
</dbReference>
<dbReference type="RefSeq" id="WP_141421446.1">
    <property type="nucleotide sequence ID" value="NZ_VIAR01000005.1"/>
</dbReference>
<accession>A0A507ZTD9</accession>
<proteinExistence type="predicted"/>
<dbReference type="AlphaFoldDB" id="A0A507ZTD9"/>
<sequence>MKDFRVLNIVDSEMEVTNQRIAIIELVEVEYQDFGLLNSDYRPYIFGSEGKRFIVDFNSYLTKSIIEKAQNEEIVRLNLSEFRFREEIKNGQREEIAYHKNVHLIGFEETPFDSLQLDDISYSISLDLNKRLENAFEDLKEDTTNPLVIAHLQSSDRKANVYLVAKDPNDKMYYGILETEFTDKRQLMGIPESNIHAIEVREVSMKPFGAKKYIEEGIKE</sequence>
<organism evidence="1 2">
    <name type="scientific">Haloflavibacter putidus</name>
    <dbReference type="NCBI Taxonomy" id="2576776"/>
    <lineage>
        <taxon>Bacteria</taxon>
        <taxon>Pseudomonadati</taxon>
        <taxon>Bacteroidota</taxon>
        <taxon>Flavobacteriia</taxon>
        <taxon>Flavobacteriales</taxon>
        <taxon>Flavobacteriaceae</taxon>
        <taxon>Haloflavibacter</taxon>
    </lineage>
</organism>
<name>A0A507ZTD9_9FLAO</name>
<evidence type="ECO:0000313" key="2">
    <source>
        <dbReference type="Proteomes" id="UP000317169"/>
    </source>
</evidence>
<comment type="caution">
    <text evidence="1">The sequence shown here is derived from an EMBL/GenBank/DDBJ whole genome shotgun (WGS) entry which is preliminary data.</text>
</comment>
<gene>
    <name evidence="1" type="ORF">FKR84_06250</name>
</gene>
<reference evidence="1 2" key="1">
    <citation type="submission" date="2019-06" db="EMBL/GenBank/DDBJ databases">
        <title>Flavibacter putida gen. nov., sp. nov., a novel marine bacterium of the family Flavobacteriaceae isolated from coastal seawater.</title>
        <authorList>
            <person name="Feng X."/>
        </authorList>
    </citation>
    <scope>NUCLEOTIDE SEQUENCE [LARGE SCALE GENOMIC DNA]</scope>
    <source>
        <strain evidence="1 2">PLHSN227</strain>
    </source>
</reference>
<keyword evidence="2" id="KW-1185">Reference proteome</keyword>